<evidence type="ECO:0000313" key="3">
    <source>
        <dbReference type="Proteomes" id="UP000033558"/>
    </source>
</evidence>
<evidence type="ECO:0000256" key="1">
    <source>
        <dbReference type="SAM" id="Phobius"/>
    </source>
</evidence>
<name>A0A0F4LYJ4_9LACO</name>
<feature type="transmembrane region" description="Helical" evidence="1">
    <location>
        <begin position="342"/>
        <end position="360"/>
    </location>
</feature>
<comment type="caution">
    <text evidence="2">The sequence shown here is derived from an EMBL/GenBank/DDBJ whole genome shotgun (WGS) entry which is preliminary data.</text>
</comment>
<dbReference type="PATRIC" id="fig|1218492.5.peg.527"/>
<feature type="transmembrane region" description="Helical" evidence="1">
    <location>
        <begin position="184"/>
        <end position="208"/>
    </location>
</feature>
<keyword evidence="1" id="KW-0472">Membrane</keyword>
<dbReference type="OrthoDB" id="9784157at2"/>
<dbReference type="EMBL" id="JXJQ01000005">
    <property type="protein sequence ID" value="KJY62616.1"/>
    <property type="molecule type" value="Genomic_DNA"/>
</dbReference>
<feature type="transmembrane region" description="Helical" evidence="1">
    <location>
        <begin position="367"/>
        <end position="385"/>
    </location>
</feature>
<dbReference type="AlphaFoldDB" id="A0A0F4LYJ4"/>
<feature type="transmembrane region" description="Helical" evidence="1">
    <location>
        <begin position="516"/>
        <end position="536"/>
    </location>
</feature>
<feature type="transmembrane region" description="Helical" evidence="1">
    <location>
        <begin position="66"/>
        <end position="88"/>
    </location>
</feature>
<organism evidence="2 3">
    <name type="scientific">Bombilactobacillus mellifer</name>
    <dbReference type="NCBI Taxonomy" id="1218492"/>
    <lineage>
        <taxon>Bacteria</taxon>
        <taxon>Bacillati</taxon>
        <taxon>Bacillota</taxon>
        <taxon>Bacilli</taxon>
        <taxon>Lactobacillales</taxon>
        <taxon>Lactobacillaceae</taxon>
        <taxon>Bombilactobacillus</taxon>
    </lineage>
</organism>
<feature type="transmembrane region" description="Helical" evidence="1">
    <location>
        <begin position="266"/>
        <end position="287"/>
    </location>
</feature>
<feature type="transmembrane region" description="Helical" evidence="1">
    <location>
        <begin position="220"/>
        <end position="240"/>
    </location>
</feature>
<feature type="transmembrane region" description="Helical" evidence="1">
    <location>
        <begin position="146"/>
        <end position="164"/>
    </location>
</feature>
<evidence type="ECO:0000313" key="2">
    <source>
        <dbReference type="EMBL" id="KJY62616.1"/>
    </source>
</evidence>
<accession>A0A0F4LYJ4</accession>
<dbReference type="RefSeq" id="WP_046315761.1">
    <property type="nucleotide sequence ID" value="NZ_JBHSZT010000003.1"/>
</dbReference>
<dbReference type="Proteomes" id="UP000033558">
    <property type="component" value="Unassembled WGS sequence"/>
</dbReference>
<feature type="transmembrane region" description="Helical" evidence="1">
    <location>
        <begin position="299"/>
        <end position="322"/>
    </location>
</feature>
<feature type="transmembrane region" description="Helical" evidence="1">
    <location>
        <begin position="95"/>
        <end position="116"/>
    </location>
</feature>
<dbReference type="STRING" id="1218492.JG30_04050"/>
<sequence length="540" mass="61298">MNPKRKFLFMSTLIITLIISLIPLMQQTWATGYDPKFHIARLQTLAHNLQAGHFPNPIGFEYLHTLGYGVGFFYSNFFLYPFAILVALGCGVVKVYLAMIIIISILAIITITWTTNELFHNYYANLLAAPLYLLSNYYLTAIYTRTAIGEGWALIFIPLVILSLEKIRQNQLQFKFLLAGSMSALLLSHILTFLLACAYVLLFSLLNLWHNAQSRNLIKVLCQSAAWALGLCAAFLLPFIQQYTAQKYTDTTRANDGSYQIIHNDFTLSSVFSTLFILFLLCSIYLIYQQVQHRLTARFLDQIAIIAGILTIFIYSNFLIRVAVKLFQPIVLLQTVIRFNTLILPLEVLVVAGVAGQIIAQQRQQGGILGGIFVLIVGYFFLVPVTNNYQFYQQRKALIPADFSQEYSISMGEYQPAKLNAWRMQLSHDPTPSEIARHNHYRILQNNPEQLLIQTTSSAAGKTIELPRTAYRGYRYQIPQQKSQEAQFSNHGLLAIEIPPHRQALQIKIFYQPTKLALLGAVLSSVTSGFFLYCILCRKV</sequence>
<gene>
    <name evidence="2" type="ORF">JG30_04050</name>
</gene>
<protein>
    <recommendedName>
        <fullName evidence="4">Membrane protein 6-pyruvoyl-tetrahydropterin synthase-related domain-containing protein</fullName>
    </recommendedName>
</protein>
<keyword evidence="1" id="KW-1133">Transmembrane helix</keyword>
<feature type="transmembrane region" description="Helical" evidence="1">
    <location>
        <begin position="7"/>
        <end position="25"/>
    </location>
</feature>
<keyword evidence="3" id="KW-1185">Reference proteome</keyword>
<proteinExistence type="predicted"/>
<reference evidence="2 3" key="1">
    <citation type="submission" date="2015-01" db="EMBL/GenBank/DDBJ databases">
        <title>Comparative genomics of the lactic acid bacteria isolated from the honey bee gut.</title>
        <authorList>
            <person name="Ellegaard K.M."/>
            <person name="Tamarit D."/>
            <person name="Javelind E."/>
            <person name="Olofsson T."/>
            <person name="Andersson S.G."/>
            <person name="Vasquez A."/>
        </authorList>
    </citation>
    <scope>NUCLEOTIDE SEQUENCE [LARGE SCALE GENOMIC DNA]</scope>
    <source>
        <strain evidence="2 3">Bin4</strain>
    </source>
</reference>
<keyword evidence="1" id="KW-0812">Transmembrane</keyword>
<evidence type="ECO:0008006" key="4">
    <source>
        <dbReference type="Google" id="ProtNLM"/>
    </source>
</evidence>
<dbReference type="HOGENOM" id="CLU_504126_0_0_9"/>